<feature type="transmembrane region" description="Helical" evidence="1">
    <location>
        <begin position="167"/>
        <end position="188"/>
    </location>
</feature>
<feature type="transmembrane region" description="Helical" evidence="1">
    <location>
        <begin position="82"/>
        <end position="104"/>
    </location>
</feature>
<evidence type="ECO:0000313" key="3">
    <source>
        <dbReference type="EMBL" id="OGF77689.1"/>
    </source>
</evidence>
<name>A0A1F5WPV3_9BACT</name>
<feature type="domain" description="DUF2914" evidence="2">
    <location>
        <begin position="285"/>
        <end position="352"/>
    </location>
</feature>
<feature type="transmembrane region" description="Helical" evidence="1">
    <location>
        <begin position="44"/>
        <end position="61"/>
    </location>
</feature>
<dbReference type="Pfam" id="PF11141">
    <property type="entry name" value="DUF2914"/>
    <property type="match status" value="1"/>
</dbReference>
<comment type="caution">
    <text evidence="3">The sequence shown here is derived from an EMBL/GenBank/DDBJ whole genome shotgun (WGS) entry which is preliminary data.</text>
</comment>
<evidence type="ECO:0000256" key="1">
    <source>
        <dbReference type="SAM" id="Phobius"/>
    </source>
</evidence>
<feature type="transmembrane region" description="Helical" evidence="1">
    <location>
        <begin position="21"/>
        <end position="38"/>
    </location>
</feature>
<proteinExistence type="predicted"/>
<dbReference type="AlphaFoldDB" id="A0A1F5WPV3"/>
<evidence type="ECO:0000259" key="2">
    <source>
        <dbReference type="Pfam" id="PF11141"/>
    </source>
</evidence>
<sequence>MKFFIAIARDWYGKNERPISSASLVIGFIFEWFTLEHIDQFWENLWVAAHFLIIAILLILVNFHENKAADLPSHKDASKTHFWYLTFLQGFFGGLLSTFLVFYFRSATLAVSWPFLLILAAAFIANESFKKNYERLIFQICLFYLMLLTFTIYIVPVFIDRIGPDIFLISGLISLFTIFIFVFAIGFFAKEKFKKQRSMLAASVLGIFLLANILYFLNLIPPIPLSIADAGIYHSLYKDASGNYVVSGEVAESFQKFFSTENFHWVPGSPIYAYSAIYSPALFNTEIIHEWQRYDENAGDWVVVTRVNLSARGGRDEGWRIYSMKTGVSPGSWRVNVETADGQVIGRLRFDIVQTDTPPILKTYIK</sequence>
<feature type="transmembrane region" description="Helical" evidence="1">
    <location>
        <begin position="200"/>
        <end position="217"/>
    </location>
</feature>
<keyword evidence="1" id="KW-0472">Membrane</keyword>
<keyword evidence="1" id="KW-0812">Transmembrane</keyword>
<accession>A0A1F5WPV3</accession>
<protein>
    <recommendedName>
        <fullName evidence="2">DUF2914 domain-containing protein</fullName>
    </recommendedName>
</protein>
<dbReference type="Proteomes" id="UP000178425">
    <property type="component" value="Unassembled WGS sequence"/>
</dbReference>
<dbReference type="InterPro" id="IPR022606">
    <property type="entry name" value="DUF2914"/>
</dbReference>
<keyword evidence="1" id="KW-1133">Transmembrane helix</keyword>
<feature type="transmembrane region" description="Helical" evidence="1">
    <location>
        <begin position="110"/>
        <end position="129"/>
    </location>
</feature>
<gene>
    <name evidence="3" type="ORF">A2W54_02890</name>
</gene>
<dbReference type="EMBL" id="MFHI01000037">
    <property type="protein sequence ID" value="OGF77689.1"/>
    <property type="molecule type" value="Genomic_DNA"/>
</dbReference>
<feature type="transmembrane region" description="Helical" evidence="1">
    <location>
        <begin position="136"/>
        <end position="155"/>
    </location>
</feature>
<organism evidence="3 4">
    <name type="scientific">Candidatus Giovannonibacteria bacterium RIFCSPHIGHO2_02_43_13</name>
    <dbReference type="NCBI Taxonomy" id="1798330"/>
    <lineage>
        <taxon>Bacteria</taxon>
        <taxon>Candidatus Giovannoniibacteriota</taxon>
    </lineage>
</organism>
<evidence type="ECO:0000313" key="4">
    <source>
        <dbReference type="Proteomes" id="UP000178425"/>
    </source>
</evidence>
<reference evidence="3 4" key="1">
    <citation type="journal article" date="2016" name="Nat. Commun.">
        <title>Thousands of microbial genomes shed light on interconnected biogeochemical processes in an aquifer system.</title>
        <authorList>
            <person name="Anantharaman K."/>
            <person name="Brown C.T."/>
            <person name="Hug L.A."/>
            <person name="Sharon I."/>
            <person name="Castelle C.J."/>
            <person name="Probst A.J."/>
            <person name="Thomas B.C."/>
            <person name="Singh A."/>
            <person name="Wilkins M.J."/>
            <person name="Karaoz U."/>
            <person name="Brodie E.L."/>
            <person name="Williams K.H."/>
            <person name="Hubbard S.S."/>
            <person name="Banfield J.F."/>
        </authorList>
    </citation>
    <scope>NUCLEOTIDE SEQUENCE [LARGE SCALE GENOMIC DNA]</scope>
</reference>